<reference evidence="1 2" key="1">
    <citation type="submission" date="2013-02" db="EMBL/GenBank/DDBJ databases">
        <authorList>
            <person name="Harkins D.M."/>
            <person name="Durkin A.S."/>
            <person name="Brinkac L.M."/>
            <person name="Haft D.H."/>
            <person name="Selengut J.D."/>
            <person name="Sanka R."/>
            <person name="DePew J."/>
            <person name="Purushe J."/>
            <person name="Tulsiani S.M."/>
            <person name="Graham G.C."/>
            <person name="Burns M.-A."/>
            <person name="Dohnt M.F."/>
            <person name="Smythe L.D."/>
            <person name="McKay D.B."/>
            <person name="Craig S.B."/>
            <person name="Vinetz J.M."/>
            <person name="Sutton G.G."/>
            <person name="Nierman W.C."/>
            <person name="Fouts D.E."/>
        </authorList>
    </citation>
    <scope>NUCLEOTIDE SEQUENCE [LARGE SCALE GENOMIC DNA]</scope>
    <source>
        <strain evidence="1 2">LT2186</strain>
    </source>
</reference>
<gene>
    <name evidence="1" type="ORF">LEP1GSC151_0125</name>
</gene>
<dbReference type="BioCyc" id="LINT1001599:G11K9-5526-MONOMER"/>
<evidence type="ECO:0000313" key="2">
    <source>
        <dbReference type="Proteomes" id="UP000011776"/>
    </source>
</evidence>
<comment type="caution">
    <text evidence="1">The sequence shown here is derived from an EMBL/GenBank/DDBJ whole genome shotgun (WGS) entry which is preliminary data.</text>
</comment>
<dbReference type="EMBL" id="AFME02000433">
    <property type="protein sequence ID" value="EMG07957.1"/>
    <property type="molecule type" value="Genomic_DNA"/>
</dbReference>
<dbReference type="AlphaFoldDB" id="M3HW92"/>
<organism evidence="1 2">
    <name type="scientific">Leptospira interrogans serovar Grippotyphosa str. LT2186</name>
    <dbReference type="NCBI Taxonomy" id="1001599"/>
    <lineage>
        <taxon>Bacteria</taxon>
        <taxon>Pseudomonadati</taxon>
        <taxon>Spirochaetota</taxon>
        <taxon>Spirochaetia</taxon>
        <taxon>Leptospirales</taxon>
        <taxon>Leptospiraceae</taxon>
        <taxon>Leptospira</taxon>
    </lineage>
</organism>
<sequence>LRRFQVLQFCKNQKDNQILKAFKKRIRKRKRLLEFKI</sequence>
<evidence type="ECO:0000313" key="1">
    <source>
        <dbReference type="EMBL" id="EMG07957.1"/>
    </source>
</evidence>
<name>M3HW92_LEPIR</name>
<proteinExistence type="predicted"/>
<feature type="non-terminal residue" evidence="1">
    <location>
        <position position="1"/>
    </location>
</feature>
<dbReference type="Proteomes" id="UP000011776">
    <property type="component" value="Unassembled WGS sequence"/>
</dbReference>
<protein>
    <submittedName>
        <fullName evidence="1">Uncharacterized protein</fullName>
    </submittedName>
</protein>
<accession>M3HW92</accession>